<dbReference type="AlphaFoldDB" id="A0A916VF43"/>
<comment type="caution">
    <text evidence="1">The sequence shown here is derived from an EMBL/GenBank/DDBJ whole genome shotgun (WGS) entry which is preliminary data.</text>
</comment>
<dbReference type="EMBL" id="BMAQ01000008">
    <property type="protein sequence ID" value="GFR37912.1"/>
    <property type="molecule type" value="Genomic_DNA"/>
</dbReference>
<keyword evidence="2" id="KW-1185">Reference proteome</keyword>
<reference evidence="1" key="1">
    <citation type="submission" date="2020-08" db="EMBL/GenBank/DDBJ databases">
        <authorList>
            <person name="Uke A."/>
            <person name="Chhe C."/>
            <person name="Baramee S."/>
            <person name="Kosugi A."/>
        </authorList>
    </citation>
    <scope>NUCLEOTIDE SEQUENCE</scope>
    <source>
        <strain evidence="1">DA-C8</strain>
    </source>
</reference>
<dbReference type="Pfam" id="PF06569">
    <property type="entry name" value="DUF1128"/>
    <property type="match status" value="1"/>
</dbReference>
<reference evidence="1" key="2">
    <citation type="journal article" date="2021" name="Data Brief">
        <title>Draft genome sequence data of the facultative, thermophilic, xylanolytic bacterium Paenibacillus sp. strain DA-C8.</title>
        <authorList>
            <person name="Chhe C."/>
            <person name="Uke A."/>
            <person name="Baramee S."/>
            <person name="Ungkulpasvich U."/>
            <person name="Tachaapaikoon C."/>
            <person name="Pason P."/>
            <person name="Waeonukul R."/>
            <person name="Ratanakhanokchai K."/>
            <person name="Kosugi A."/>
        </authorList>
    </citation>
    <scope>NUCLEOTIDE SEQUENCE</scope>
    <source>
        <strain evidence="1">DA-C8</strain>
    </source>
</reference>
<evidence type="ECO:0000313" key="1">
    <source>
        <dbReference type="EMBL" id="GFR37912.1"/>
    </source>
</evidence>
<dbReference type="Proteomes" id="UP000654993">
    <property type="component" value="Unassembled WGS sequence"/>
</dbReference>
<accession>A0A916VF43</accession>
<protein>
    <submittedName>
        <fullName evidence="1">UPF0435 protein</fullName>
    </submittedName>
</protein>
<proteinExistence type="predicted"/>
<evidence type="ECO:0000313" key="2">
    <source>
        <dbReference type="Proteomes" id="UP000654993"/>
    </source>
</evidence>
<dbReference type="RefSeq" id="WP_200966177.1">
    <property type="nucleotide sequence ID" value="NZ_BMAQ01000008.1"/>
</dbReference>
<name>A0A916VF43_9BACL</name>
<sequence length="74" mass="8690">MDLNQRSLENVQYMIDRMITKLKMATAIGMNAESFDLDRYEDIRDIYELVMSKDHFSINEMEAIVSELGQLRKA</sequence>
<gene>
    <name evidence="1" type="ORF">PRECH8_12080</name>
</gene>
<organism evidence="1 2">
    <name type="scientific">Insulibacter thermoxylanivorax</name>
    <dbReference type="NCBI Taxonomy" id="2749268"/>
    <lineage>
        <taxon>Bacteria</taxon>
        <taxon>Bacillati</taxon>
        <taxon>Bacillota</taxon>
        <taxon>Bacilli</taxon>
        <taxon>Bacillales</taxon>
        <taxon>Paenibacillaceae</taxon>
        <taxon>Insulibacter</taxon>
    </lineage>
</organism>
<dbReference type="InterPro" id="IPR009507">
    <property type="entry name" value="UPF0435"/>
</dbReference>